<organism evidence="15 16">
    <name type="scientific">Stegodyphus mimosarum</name>
    <name type="common">African social velvet spider</name>
    <dbReference type="NCBI Taxonomy" id="407821"/>
    <lineage>
        <taxon>Eukaryota</taxon>
        <taxon>Metazoa</taxon>
        <taxon>Ecdysozoa</taxon>
        <taxon>Arthropoda</taxon>
        <taxon>Chelicerata</taxon>
        <taxon>Arachnida</taxon>
        <taxon>Araneae</taxon>
        <taxon>Araneomorphae</taxon>
        <taxon>Entelegynae</taxon>
        <taxon>Eresoidea</taxon>
        <taxon>Eresidae</taxon>
        <taxon>Stegodyphus</taxon>
    </lineage>
</organism>
<dbReference type="Gene3D" id="3.40.50.10140">
    <property type="entry name" value="Toll/interleukin-1 receptor homology (TIR) domain"/>
    <property type="match status" value="1"/>
</dbReference>
<gene>
    <name evidence="15" type="ORF">X975_23123</name>
</gene>
<reference evidence="15 16" key="1">
    <citation type="submission" date="2013-11" db="EMBL/GenBank/DDBJ databases">
        <title>Genome sequencing of Stegodyphus mimosarum.</title>
        <authorList>
            <person name="Bechsgaard J."/>
        </authorList>
    </citation>
    <scope>NUCLEOTIDE SEQUENCE [LARGE SCALE GENOMIC DNA]</scope>
</reference>
<dbReference type="InterPro" id="IPR000157">
    <property type="entry name" value="TIR_dom"/>
</dbReference>
<dbReference type="PROSITE" id="PS50104">
    <property type="entry name" value="TIR"/>
    <property type="match status" value="1"/>
</dbReference>
<keyword evidence="16" id="KW-1185">Reference proteome</keyword>
<dbReference type="STRING" id="407821.A0A087V0I9"/>
<keyword evidence="7" id="KW-0677">Repeat</keyword>
<keyword evidence="10 13" id="KW-0472">Membrane</keyword>
<comment type="similarity">
    <text evidence="2">Belongs to the Toll-like receptor family.</text>
</comment>
<dbReference type="FunFam" id="3.40.50.10140:FF:000001">
    <property type="entry name" value="Toll-like receptor 2"/>
    <property type="match status" value="1"/>
</dbReference>
<evidence type="ECO:0000256" key="11">
    <source>
        <dbReference type="ARBA" id="ARBA00023170"/>
    </source>
</evidence>
<evidence type="ECO:0000259" key="14">
    <source>
        <dbReference type="PROSITE" id="PS50104"/>
    </source>
</evidence>
<evidence type="ECO:0000256" key="5">
    <source>
        <dbReference type="ARBA" id="ARBA00022692"/>
    </source>
</evidence>
<evidence type="ECO:0000313" key="15">
    <source>
        <dbReference type="EMBL" id="KFM83128.1"/>
    </source>
</evidence>
<evidence type="ECO:0000256" key="3">
    <source>
        <dbReference type="ARBA" id="ARBA00022588"/>
    </source>
</evidence>
<protein>
    <submittedName>
        <fullName evidence="15">Toll-like receptor 2</fullName>
    </submittedName>
</protein>
<evidence type="ECO:0000256" key="4">
    <source>
        <dbReference type="ARBA" id="ARBA00022614"/>
    </source>
</evidence>
<keyword evidence="4" id="KW-0433">Leucine-rich repeat</keyword>
<dbReference type="PRINTS" id="PR01537">
    <property type="entry name" value="INTRLKN1R1F"/>
</dbReference>
<name>A0A087V0I9_STEMI</name>
<evidence type="ECO:0000256" key="10">
    <source>
        <dbReference type="ARBA" id="ARBA00023136"/>
    </source>
</evidence>
<dbReference type="InterPro" id="IPR035897">
    <property type="entry name" value="Toll_tir_struct_dom_sf"/>
</dbReference>
<dbReference type="GO" id="GO:0045087">
    <property type="term" value="P:innate immune response"/>
    <property type="evidence" value="ECO:0007669"/>
    <property type="project" value="UniProtKB-KW"/>
</dbReference>
<evidence type="ECO:0000256" key="12">
    <source>
        <dbReference type="ARBA" id="ARBA00023180"/>
    </source>
</evidence>
<dbReference type="EMBL" id="KL811473">
    <property type="protein sequence ID" value="KFM83128.1"/>
    <property type="molecule type" value="Genomic_DNA"/>
</dbReference>
<keyword evidence="11 15" id="KW-0675">Receptor</keyword>
<dbReference type="Gene3D" id="3.80.10.10">
    <property type="entry name" value="Ribonuclease Inhibitor"/>
    <property type="match status" value="2"/>
</dbReference>
<dbReference type="PANTHER" id="PTHR24365">
    <property type="entry name" value="TOLL-LIKE RECEPTOR"/>
    <property type="match status" value="1"/>
</dbReference>
<dbReference type="Proteomes" id="UP000054359">
    <property type="component" value="Unassembled WGS sequence"/>
</dbReference>
<evidence type="ECO:0000256" key="9">
    <source>
        <dbReference type="ARBA" id="ARBA00022989"/>
    </source>
</evidence>
<keyword evidence="8" id="KW-0391">Immunity</keyword>
<dbReference type="PANTHER" id="PTHR24365:SF530">
    <property type="entry name" value="MSTPROX-RELATED"/>
    <property type="match status" value="1"/>
</dbReference>
<dbReference type="InterPro" id="IPR003591">
    <property type="entry name" value="Leu-rich_rpt_typical-subtyp"/>
</dbReference>
<evidence type="ECO:0000256" key="7">
    <source>
        <dbReference type="ARBA" id="ARBA00022737"/>
    </source>
</evidence>
<dbReference type="GO" id="GO:0005886">
    <property type="term" value="C:plasma membrane"/>
    <property type="evidence" value="ECO:0007669"/>
    <property type="project" value="TreeGrafter"/>
</dbReference>
<evidence type="ECO:0000256" key="6">
    <source>
        <dbReference type="ARBA" id="ARBA00022729"/>
    </source>
</evidence>
<dbReference type="Pfam" id="PF01582">
    <property type="entry name" value="TIR"/>
    <property type="match status" value="1"/>
</dbReference>
<dbReference type="InterPro" id="IPR032675">
    <property type="entry name" value="LRR_dom_sf"/>
</dbReference>
<keyword evidence="9 13" id="KW-1133">Transmembrane helix</keyword>
<dbReference type="GO" id="GO:0007165">
    <property type="term" value="P:signal transduction"/>
    <property type="evidence" value="ECO:0007669"/>
    <property type="project" value="InterPro"/>
</dbReference>
<dbReference type="InterPro" id="IPR001611">
    <property type="entry name" value="Leu-rich_rpt"/>
</dbReference>
<evidence type="ECO:0000313" key="16">
    <source>
        <dbReference type="Proteomes" id="UP000054359"/>
    </source>
</evidence>
<accession>A0A087V0I9</accession>
<feature type="domain" description="TIR" evidence="14">
    <location>
        <begin position="303"/>
        <end position="427"/>
    </location>
</feature>
<dbReference type="SUPFAM" id="SSF52200">
    <property type="entry name" value="Toll/Interleukin receptor TIR domain"/>
    <property type="match status" value="1"/>
</dbReference>
<dbReference type="SUPFAM" id="SSF52058">
    <property type="entry name" value="L domain-like"/>
    <property type="match status" value="1"/>
</dbReference>
<evidence type="ECO:0000256" key="8">
    <source>
        <dbReference type="ARBA" id="ARBA00022859"/>
    </source>
</evidence>
<proteinExistence type="inferred from homology"/>
<evidence type="ECO:0000256" key="13">
    <source>
        <dbReference type="SAM" id="Phobius"/>
    </source>
</evidence>
<dbReference type="SMART" id="SM00369">
    <property type="entry name" value="LRR_TYP"/>
    <property type="match status" value="5"/>
</dbReference>
<dbReference type="GO" id="GO:0038023">
    <property type="term" value="F:signaling receptor activity"/>
    <property type="evidence" value="ECO:0007669"/>
    <property type="project" value="TreeGrafter"/>
</dbReference>
<evidence type="ECO:0000256" key="2">
    <source>
        <dbReference type="ARBA" id="ARBA00009634"/>
    </source>
</evidence>
<comment type="subcellular location">
    <subcellularLocation>
        <location evidence="1">Membrane</location>
        <topology evidence="1">Single-pass type I membrane protein</topology>
    </subcellularLocation>
</comment>
<dbReference type="Pfam" id="PF13855">
    <property type="entry name" value="LRR_8"/>
    <property type="match status" value="2"/>
</dbReference>
<keyword evidence="5 13" id="KW-0812">Transmembrane</keyword>
<sequence>MTHLSYLSLSKIPVQDKLSRYVLSGLRNLKSLSLGAMQLTDIEEFAFETLTSLVILDIQANSLHYLRNHTFFGLRSLKMLFLRRNNLRFFEGYLPFLHMPLLRELSIEYNQIDTLPGQIFSSLTNLKRLFLSENKIVPWKSRIFHSNLTVTVLQLSGNQITYVTPIMLTEFSQVSEYLDLSKNPFNCSTCGMKELQAFFRHSNLTFSLHSKAQMDPLSYTCKQPVFLLNRPIKDVELPIVNCEIEEATLISLFAVALICFIIISILLISFLCYFFWWYIRYWIFHIQARMKEGKFSHPYEPRYVYDAFVSYNSENTPWVLTYLLPALEAQEPTFKLCVHERDFQVGALITENILEAIDGSKKVILVLSESFIKSEWCMFELHMAQHKLFDDIRDALILVKLENIDKKLYTKNLLYLEKTRLCLEWTE</sequence>
<keyword evidence="6" id="KW-0732">Signal</keyword>
<dbReference type="AlphaFoldDB" id="A0A087V0I9"/>
<dbReference type="OrthoDB" id="6491643at2759"/>
<keyword evidence="3" id="KW-0399">Innate immunity</keyword>
<feature type="non-terminal residue" evidence="15">
    <location>
        <position position="427"/>
    </location>
</feature>
<evidence type="ECO:0000256" key="1">
    <source>
        <dbReference type="ARBA" id="ARBA00004479"/>
    </source>
</evidence>
<dbReference type="OMA" id="WVMNELV"/>
<keyword evidence="12" id="KW-0325">Glycoprotein</keyword>
<dbReference type="SMART" id="SM00255">
    <property type="entry name" value="TIR"/>
    <property type="match status" value="1"/>
</dbReference>
<feature type="transmembrane region" description="Helical" evidence="13">
    <location>
        <begin position="249"/>
        <end position="279"/>
    </location>
</feature>